<organism evidence="1">
    <name type="scientific">marine metagenome</name>
    <dbReference type="NCBI Taxonomy" id="408172"/>
    <lineage>
        <taxon>unclassified sequences</taxon>
        <taxon>metagenomes</taxon>
        <taxon>ecological metagenomes</taxon>
    </lineage>
</organism>
<sequence length="65" mass="7290">MSTKQCPECKSENVMPIHYGFIDDPDALERIKNGEFATGGCCIDEDSSKWQCRDCNKEFGKVGNI</sequence>
<dbReference type="EMBL" id="UINC01084845">
    <property type="protein sequence ID" value="SVC31862.1"/>
    <property type="molecule type" value="Genomic_DNA"/>
</dbReference>
<name>A0A382L9L8_9ZZZZ</name>
<accession>A0A382L9L8</accession>
<protein>
    <submittedName>
        <fullName evidence="1">Uncharacterized protein</fullName>
    </submittedName>
</protein>
<reference evidence="1" key="1">
    <citation type="submission" date="2018-05" db="EMBL/GenBank/DDBJ databases">
        <authorList>
            <person name="Lanie J.A."/>
            <person name="Ng W.-L."/>
            <person name="Kazmierczak K.M."/>
            <person name="Andrzejewski T.M."/>
            <person name="Davidsen T.M."/>
            <person name="Wayne K.J."/>
            <person name="Tettelin H."/>
            <person name="Glass J.I."/>
            <person name="Rusch D."/>
            <person name="Podicherti R."/>
            <person name="Tsui H.-C.T."/>
            <person name="Winkler M.E."/>
        </authorList>
    </citation>
    <scope>NUCLEOTIDE SEQUENCE</scope>
</reference>
<dbReference type="AlphaFoldDB" id="A0A382L9L8"/>
<evidence type="ECO:0000313" key="1">
    <source>
        <dbReference type="EMBL" id="SVC31862.1"/>
    </source>
</evidence>
<gene>
    <name evidence="1" type="ORF">METZ01_LOCUS284716</name>
</gene>
<proteinExistence type="predicted"/>